<keyword evidence="2" id="KW-1185">Reference proteome</keyword>
<protein>
    <submittedName>
        <fullName evidence="1">Uncharacterized protein</fullName>
    </submittedName>
</protein>
<reference evidence="1 2" key="1">
    <citation type="journal article" date="2016" name="Sci. Rep.">
        <title>Draft genome sequencing and secretome analysis of fungal phytopathogen Ascochyta rabiei provides insight into the necrotrophic effector repertoire.</title>
        <authorList>
            <person name="Verma S."/>
            <person name="Gazara R.K."/>
            <person name="Nizam S."/>
            <person name="Parween S."/>
            <person name="Chattopadhyay D."/>
            <person name="Verma P.K."/>
        </authorList>
    </citation>
    <scope>NUCLEOTIDE SEQUENCE [LARGE SCALE GENOMIC DNA]</scope>
    <source>
        <strain evidence="1 2">ArDII</strain>
    </source>
</reference>
<accession>A0A163GN65</accession>
<evidence type="ECO:0000313" key="1">
    <source>
        <dbReference type="EMBL" id="KZM24932.1"/>
    </source>
</evidence>
<evidence type="ECO:0000313" key="2">
    <source>
        <dbReference type="Proteomes" id="UP000076837"/>
    </source>
</evidence>
<sequence>MDDTPGSPAPKNQSSSAKTLSSLFAKRWTHKIASVFARRTRRDDRGPVAEDGAVGWSLSSHDTIRVISNRPEPTQGIDTSRFPTPFPFRRLPYDIRVIIYSHLESRPPLAPKLDCQGFYLSCRQNKREIEEFARDRLRTLFARIEDTSSVGVAIRRGSDELRNITVALPYAAFDDLGVSSSNPKWKREVLSGLHPLFAYPFDTLHIAISDDQCHVSSSPEVAAPSTNCLVESTLRYLIRDLSFMVECSNTCNDRANFTDNKQSKVEKIFKLRVAEEVPPYPSADVRARRICLSWDSRPFPHDETPLSGRIVYADPSRPQALKNANPLHPANLHTSMVYELSGADGSVGEIGIVSPTRWPLHNTGRPSVKHMVDSFDLHRGSIVSSKGSGMKLEQGIAGVRIQKLEDGEDRRHKAAVDRKFDHDVFMACIEEGYFPD</sequence>
<dbReference type="AlphaFoldDB" id="A0A163GN65"/>
<organism evidence="1 2">
    <name type="scientific">Didymella rabiei</name>
    <name type="common">Chickpea ascochyta blight fungus</name>
    <name type="synonym">Mycosphaerella rabiei</name>
    <dbReference type="NCBI Taxonomy" id="5454"/>
    <lineage>
        <taxon>Eukaryota</taxon>
        <taxon>Fungi</taxon>
        <taxon>Dikarya</taxon>
        <taxon>Ascomycota</taxon>
        <taxon>Pezizomycotina</taxon>
        <taxon>Dothideomycetes</taxon>
        <taxon>Pleosporomycetidae</taxon>
        <taxon>Pleosporales</taxon>
        <taxon>Pleosporineae</taxon>
        <taxon>Didymellaceae</taxon>
        <taxon>Ascochyta</taxon>
    </lineage>
</organism>
<name>A0A163GN65_DIDRA</name>
<dbReference type="Proteomes" id="UP000076837">
    <property type="component" value="Unassembled WGS sequence"/>
</dbReference>
<dbReference type="EMBL" id="JYNV01000148">
    <property type="protein sequence ID" value="KZM24932.1"/>
    <property type="molecule type" value="Genomic_DNA"/>
</dbReference>
<comment type="caution">
    <text evidence="1">The sequence shown here is derived from an EMBL/GenBank/DDBJ whole genome shotgun (WGS) entry which is preliminary data.</text>
</comment>
<gene>
    <name evidence="1" type="ORF">ST47_g3922</name>
</gene>
<proteinExistence type="predicted"/>
<dbReference type="OrthoDB" id="3691215at2759"/>